<dbReference type="SUPFAM" id="SSF53300">
    <property type="entry name" value="vWA-like"/>
    <property type="match status" value="1"/>
</dbReference>
<gene>
    <name evidence="7" type="ORF">EFY79_07995</name>
</gene>
<dbReference type="PANTHER" id="PTHR22550">
    <property type="entry name" value="SPORE GERMINATION PROTEIN"/>
    <property type="match status" value="1"/>
</dbReference>
<keyword evidence="3 5" id="KW-1133">Transmembrane helix</keyword>
<keyword evidence="8" id="KW-1185">Reference proteome</keyword>
<dbReference type="Pfam" id="PF07584">
    <property type="entry name" value="BatA"/>
    <property type="match status" value="1"/>
</dbReference>
<keyword evidence="1" id="KW-1003">Cell membrane</keyword>
<sequence length="334" mass="37602">MVFDYFQDIIFGQPWWLLLLLVIPVLIYWKYHKGRKQVAALAISSIQGLMESKSWKNYFQQFPFILRMFALACIILALARPQTRFDETQREGEGIDIILAIDVSGSMTAQDFTPNRMEAAKKVAAEFVDNRPSDRIGVVIFAGESFTQCPLTTDHYVLKTQIENIRNGLLEDGTAIGSGLATSVDRLRNSKSKSKVVILLTDGMNNGGLIDPSTALEIAKTFHVKVYTIGVGTDGYAPTPVSTPLGIVMQNQKVSIDEDLLKNIAKQTGGQYFRATDNQSLEKIYSQIDQMEKSKVEITTFHHYTEKFYPFVFAALALILLEVILKFTFFKKFP</sequence>
<dbReference type="InterPro" id="IPR036465">
    <property type="entry name" value="vWFA_dom_sf"/>
</dbReference>
<evidence type="ECO:0000313" key="7">
    <source>
        <dbReference type="EMBL" id="RNI37332.1"/>
    </source>
</evidence>
<accession>A0A3M9NHR1</accession>
<comment type="caution">
    <text evidence="7">The sequence shown here is derived from an EMBL/GenBank/DDBJ whole genome shotgun (WGS) entry which is preliminary data.</text>
</comment>
<dbReference type="CDD" id="cd01467">
    <property type="entry name" value="vWA_BatA_type"/>
    <property type="match status" value="1"/>
</dbReference>
<evidence type="ECO:0000256" key="2">
    <source>
        <dbReference type="ARBA" id="ARBA00022692"/>
    </source>
</evidence>
<name>A0A3M9NHR1_9BACT</name>
<dbReference type="Proteomes" id="UP000267223">
    <property type="component" value="Unassembled WGS sequence"/>
</dbReference>
<evidence type="ECO:0000256" key="1">
    <source>
        <dbReference type="ARBA" id="ARBA00022475"/>
    </source>
</evidence>
<evidence type="ECO:0000256" key="5">
    <source>
        <dbReference type="SAM" id="Phobius"/>
    </source>
</evidence>
<proteinExistence type="predicted"/>
<dbReference type="OrthoDB" id="6206554at2"/>
<dbReference type="Pfam" id="PF00092">
    <property type="entry name" value="VWA"/>
    <property type="match status" value="1"/>
</dbReference>
<reference evidence="7 8" key="1">
    <citation type="submission" date="2018-11" db="EMBL/GenBank/DDBJ databases">
        <title>Draft genome sequence of Ferruginibacter sp. BO-59.</title>
        <authorList>
            <person name="Im W.T."/>
        </authorList>
    </citation>
    <scope>NUCLEOTIDE SEQUENCE [LARGE SCALE GENOMIC DNA]</scope>
    <source>
        <strain evidence="7 8">BO-59</strain>
    </source>
</reference>
<feature type="domain" description="VWFA" evidence="6">
    <location>
        <begin position="96"/>
        <end position="288"/>
    </location>
</feature>
<dbReference type="InterPro" id="IPR050768">
    <property type="entry name" value="UPF0353/GerABKA_families"/>
</dbReference>
<dbReference type="InterPro" id="IPR002035">
    <property type="entry name" value="VWF_A"/>
</dbReference>
<evidence type="ECO:0000256" key="4">
    <source>
        <dbReference type="ARBA" id="ARBA00023136"/>
    </source>
</evidence>
<keyword evidence="4 5" id="KW-0472">Membrane</keyword>
<dbReference type="AlphaFoldDB" id="A0A3M9NHR1"/>
<dbReference type="InterPro" id="IPR024163">
    <property type="entry name" value="Aerotolerance_reg_N"/>
</dbReference>
<feature type="transmembrane region" description="Helical" evidence="5">
    <location>
        <begin position="12"/>
        <end position="29"/>
    </location>
</feature>
<dbReference type="SMART" id="SM00327">
    <property type="entry name" value="VWA"/>
    <property type="match status" value="1"/>
</dbReference>
<feature type="transmembrane region" description="Helical" evidence="5">
    <location>
        <begin position="308"/>
        <end position="329"/>
    </location>
</feature>
<dbReference type="PROSITE" id="PS50234">
    <property type="entry name" value="VWFA"/>
    <property type="match status" value="1"/>
</dbReference>
<evidence type="ECO:0000259" key="6">
    <source>
        <dbReference type="PROSITE" id="PS50234"/>
    </source>
</evidence>
<protein>
    <submittedName>
        <fullName evidence="7">VWA domain-containing protein</fullName>
    </submittedName>
</protein>
<dbReference type="Gene3D" id="3.40.50.410">
    <property type="entry name" value="von Willebrand factor, type A domain"/>
    <property type="match status" value="1"/>
</dbReference>
<evidence type="ECO:0000256" key="3">
    <source>
        <dbReference type="ARBA" id="ARBA00022989"/>
    </source>
</evidence>
<dbReference type="PANTHER" id="PTHR22550:SF5">
    <property type="entry name" value="LEUCINE ZIPPER PROTEIN 4"/>
    <property type="match status" value="1"/>
</dbReference>
<evidence type="ECO:0000313" key="8">
    <source>
        <dbReference type="Proteomes" id="UP000267223"/>
    </source>
</evidence>
<keyword evidence="2 5" id="KW-0812">Transmembrane</keyword>
<dbReference type="EMBL" id="RJJR01000005">
    <property type="protein sequence ID" value="RNI37332.1"/>
    <property type="molecule type" value="Genomic_DNA"/>
</dbReference>
<dbReference type="InterPro" id="IPR033881">
    <property type="entry name" value="vWA_BatA_type"/>
</dbReference>
<dbReference type="RefSeq" id="WP_123120173.1">
    <property type="nucleotide sequence ID" value="NZ_RJJR01000005.1"/>
</dbReference>
<organism evidence="7 8">
    <name type="scientific">Hanamia caeni</name>
    <dbReference type="NCBI Taxonomy" id="2294116"/>
    <lineage>
        <taxon>Bacteria</taxon>
        <taxon>Pseudomonadati</taxon>
        <taxon>Bacteroidota</taxon>
        <taxon>Chitinophagia</taxon>
        <taxon>Chitinophagales</taxon>
        <taxon>Chitinophagaceae</taxon>
        <taxon>Hanamia</taxon>
    </lineage>
</organism>